<dbReference type="AlphaFoldDB" id="A0AAE3G8Y1"/>
<dbReference type="RefSeq" id="WP_253484631.1">
    <property type="nucleotide sequence ID" value="NZ_JALJXV010000012.1"/>
</dbReference>
<reference evidence="2" key="1">
    <citation type="submission" date="2022-03" db="EMBL/GenBank/DDBJ databases">
        <title>Genomic Encyclopedia of Type Strains, Phase III (KMG-III): the genomes of soil and plant-associated and newly described type strains.</title>
        <authorList>
            <person name="Whitman W."/>
        </authorList>
    </citation>
    <scope>NUCLEOTIDE SEQUENCE</scope>
    <source>
        <strain evidence="2">ANL 6-2</strain>
    </source>
</reference>
<dbReference type="PANTHER" id="PTHR43638:SF3">
    <property type="entry name" value="ALDEHYDE REDUCTASE"/>
    <property type="match status" value="1"/>
</dbReference>
<evidence type="ECO:0000313" key="2">
    <source>
        <dbReference type="EMBL" id="MCP1676976.1"/>
    </source>
</evidence>
<dbReference type="PRINTS" id="PR00069">
    <property type="entry name" value="ALDKETRDTASE"/>
</dbReference>
<sequence>MQRQVTLPNGEIIPALGQGTWHMGEHAAEHAAEVTALQGGLDQGLTLIDTAEMYGDGGAERVVGEAMVGRRDEVFLVSKVFPHNASRGGVSKACERSLKRLGTDRIDLYLLHWRGGASLAEAVAGFLDLQAAGKIRHWGVSNLDAADLRDLEDAPGGGNVATNQLLYNLAERGIEWDIQPWLRQRGIPVMAYCPMGQGMLPSDERLRRFAERHGISPAQAGLAWLLDQGDVIAIPKTRTPERVTENRAALEITLTGEQRAELDRLFPPPDGPGPLAIV</sequence>
<dbReference type="CDD" id="cd19138">
    <property type="entry name" value="AKR_YeaE"/>
    <property type="match status" value="1"/>
</dbReference>
<comment type="caution">
    <text evidence="2">The sequence shown here is derived from an EMBL/GenBank/DDBJ whole genome shotgun (WGS) entry which is preliminary data.</text>
</comment>
<dbReference type="InterPro" id="IPR020471">
    <property type="entry name" value="AKR"/>
</dbReference>
<accession>A0AAE3G8Y1</accession>
<dbReference type="InterPro" id="IPR023210">
    <property type="entry name" value="NADP_OxRdtase_dom"/>
</dbReference>
<protein>
    <submittedName>
        <fullName evidence="2">Aldehyde reductase</fullName>
        <ecNumber evidence="2">1.1.1.21</ecNumber>
    </submittedName>
</protein>
<dbReference type="Proteomes" id="UP001205843">
    <property type="component" value="Unassembled WGS sequence"/>
</dbReference>
<keyword evidence="2" id="KW-0560">Oxidoreductase</keyword>
<dbReference type="Pfam" id="PF00248">
    <property type="entry name" value="Aldo_ket_red"/>
    <property type="match status" value="1"/>
</dbReference>
<dbReference type="SUPFAM" id="SSF51430">
    <property type="entry name" value="NAD(P)-linked oxidoreductase"/>
    <property type="match status" value="1"/>
</dbReference>
<dbReference type="Gene3D" id="3.20.20.100">
    <property type="entry name" value="NADP-dependent oxidoreductase domain"/>
    <property type="match status" value="1"/>
</dbReference>
<dbReference type="GO" id="GO:0016491">
    <property type="term" value="F:oxidoreductase activity"/>
    <property type="evidence" value="ECO:0007669"/>
    <property type="project" value="UniProtKB-KW"/>
</dbReference>
<organism evidence="2 3">
    <name type="scientific">Natronocella acetinitrilica</name>
    <dbReference type="NCBI Taxonomy" id="414046"/>
    <lineage>
        <taxon>Bacteria</taxon>
        <taxon>Pseudomonadati</taxon>
        <taxon>Pseudomonadota</taxon>
        <taxon>Gammaproteobacteria</taxon>
        <taxon>Chromatiales</taxon>
        <taxon>Ectothiorhodospiraceae</taxon>
        <taxon>Natronocella</taxon>
    </lineage>
</organism>
<dbReference type="EC" id="1.1.1.21" evidence="2"/>
<evidence type="ECO:0000259" key="1">
    <source>
        <dbReference type="Pfam" id="PF00248"/>
    </source>
</evidence>
<keyword evidence="3" id="KW-1185">Reference proteome</keyword>
<gene>
    <name evidence="2" type="ORF">J2T57_004150</name>
</gene>
<feature type="domain" description="NADP-dependent oxidoreductase" evidence="1">
    <location>
        <begin position="16"/>
        <end position="264"/>
    </location>
</feature>
<evidence type="ECO:0000313" key="3">
    <source>
        <dbReference type="Proteomes" id="UP001205843"/>
    </source>
</evidence>
<dbReference type="EMBL" id="JALJXV010000012">
    <property type="protein sequence ID" value="MCP1676976.1"/>
    <property type="molecule type" value="Genomic_DNA"/>
</dbReference>
<name>A0AAE3G8Y1_9GAMM</name>
<dbReference type="PANTHER" id="PTHR43638">
    <property type="entry name" value="OXIDOREDUCTASE, ALDO/KETO REDUCTASE FAMILY PROTEIN"/>
    <property type="match status" value="1"/>
</dbReference>
<dbReference type="InterPro" id="IPR036812">
    <property type="entry name" value="NAD(P)_OxRdtase_dom_sf"/>
</dbReference>
<proteinExistence type="predicted"/>